<keyword evidence="7" id="KW-1185">Reference proteome</keyword>
<evidence type="ECO:0000256" key="1">
    <source>
        <dbReference type="ARBA" id="ARBA00022729"/>
    </source>
</evidence>
<dbReference type="Pfam" id="PF00089">
    <property type="entry name" value="Trypsin"/>
    <property type="match status" value="1"/>
</dbReference>
<dbReference type="AlphaFoldDB" id="A0AA38J3B2"/>
<keyword evidence="1" id="KW-0732">Signal</keyword>
<dbReference type="InterPro" id="IPR009003">
    <property type="entry name" value="Peptidase_S1_PA"/>
</dbReference>
<dbReference type="FunFam" id="2.40.10.10:FF:000028">
    <property type="entry name" value="Serine protease easter"/>
    <property type="match status" value="1"/>
</dbReference>
<evidence type="ECO:0000256" key="4">
    <source>
        <dbReference type="ARBA" id="ARBA00024195"/>
    </source>
</evidence>
<dbReference type="InterPro" id="IPR043504">
    <property type="entry name" value="Peptidase_S1_PA_chymotrypsin"/>
</dbReference>
<proteinExistence type="inferred from homology"/>
<dbReference type="GO" id="GO:0006508">
    <property type="term" value="P:proteolysis"/>
    <property type="evidence" value="ECO:0007669"/>
    <property type="project" value="InterPro"/>
</dbReference>
<comment type="caution">
    <text evidence="6">The sequence shown here is derived from an EMBL/GenBank/DDBJ whole genome shotgun (WGS) entry which is preliminary data.</text>
</comment>
<evidence type="ECO:0000259" key="5">
    <source>
        <dbReference type="PROSITE" id="PS50240"/>
    </source>
</evidence>
<dbReference type="SUPFAM" id="SSF50494">
    <property type="entry name" value="Trypsin-like serine proteases"/>
    <property type="match status" value="1"/>
</dbReference>
<name>A0AA38J3B2_9CUCU</name>
<protein>
    <recommendedName>
        <fullName evidence="5">Peptidase S1 domain-containing protein</fullName>
    </recommendedName>
</protein>
<dbReference type="PROSITE" id="PS00135">
    <property type="entry name" value="TRYPSIN_SER"/>
    <property type="match status" value="1"/>
</dbReference>
<gene>
    <name evidence="6" type="ORF">Zmor_001751</name>
</gene>
<evidence type="ECO:0000256" key="2">
    <source>
        <dbReference type="ARBA" id="ARBA00023157"/>
    </source>
</evidence>
<dbReference type="InterPro" id="IPR051333">
    <property type="entry name" value="CLIP_Serine_Protease"/>
</dbReference>
<organism evidence="6 7">
    <name type="scientific">Zophobas morio</name>
    <dbReference type="NCBI Taxonomy" id="2755281"/>
    <lineage>
        <taxon>Eukaryota</taxon>
        <taxon>Metazoa</taxon>
        <taxon>Ecdysozoa</taxon>
        <taxon>Arthropoda</taxon>
        <taxon>Hexapoda</taxon>
        <taxon>Insecta</taxon>
        <taxon>Pterygota</taxon>
        <taxon>Neoptera</taxon>
        <taxon>Endopterygota</taxon>
        <taxon>Coleoptera</taxon>
        <taxon>Polyphaga</taxon>
        <taxon>Cucujiformia</taxon>
        <taxon>Tenebrionidae</taxon>
        <taxon>Zophobas</taxon>
    </lineage>
</organism>
<dbReference type="InterPro" id="IPR001314">
    <property type="entry name" value="Peptidase_S1A"/>
</dbReference>
<dbReference type="GO" id="GO:0004252">
    <property type="term" value="F:serine-type endopeptidase activity"/>
    <property type="evidence" value="ECO:0007669"/>
    <property type="project" value="InterPro"/>
</dbReference>
<keyword evidence="3" id="KW-0325">Glycoprotein</keyword>
<reference evidence="6" key="1">
    <citation type="journal article" date="2023" name="G3 (Bethesda)">
        <title>Whole genome assemblies of Zophobas morio and Tenebrio molitor.</title>
        <authorList>
            <person name="Kaur S."/>
            <person name="Stinson S.A."/>
            <person name="diCenzo G.C."/>
        </authorList>
    </citation>
    <scope>NUCLEOTIDE SEQUENCE</scope>
    <source>
        <strain evidence="6">QUZm001</strain>
    </source>
</reference>
<dbReference type="PANTHER" id="PTHR24260">
    <property type="match status" value="1"/>
</dbReference>
<dbReference type="PRINTS" id="PR00722">
    <property type="entry name" value="CHYMOTRYPSIN"/>
</dbReference>
<dbReference type="InterPro" id="IPR033116">
    <property type="entry name" value="TRYPSIN_SER"/>
</dbReference>
<comment type="similarity">
    <text evidence="4">Belongs to the peptidase S1 family. CLIP subfamily.</text>
</comment>
<dbReference type="SMART" id="SM00020">
    <property type="entry name" value="Tryp_SPc"/>
    <property type="match status" value="1"/>
</dbReference>
<evidence type="ECO:0000313" key="7">
    <source>
        <dbReference type="Proteomes" id="UP001168821"/>
    </source>
</evidence>
<sequence>MYLCTLGIVEKNSFGQLFSGDLNNKDFLASITSQSEPSAYKEFEGCGTAPLLANREPANEKAQDGQWPWQGAIYIQNNKGEKYICGATLISSKHVLTPAHCVTYQKSELAVPVRQLTVYLGKYSHNRDDEGKDIQKLGVERIFLHPGYRAEQLLNDLSIIQLNKPVIIGDYVRPICLRQFANKMEGLLVGYGINRDRMGDLTQTKVNVLEEEKCLEKNLNLKSILTDNVVCANYAEDGTQCVGDSGSSLASLRGGNKPVWELNGLVTVGIALQDKYECNHASRILLLNVDNYLKWIQMILS</sequence>
<evidence type="ECO:0000313" key="6">
    <source>
        <dbReference type="EMBL" id="KAJ3666301.1"/>
    </source>
</evidence>
<dbReference type="EMBL" id="JALNTZ010000001">
    <property type="protein sequence ID" value="KAJ3666301.1"/>
    <property type="molecule type" value="Genomic_DNA"/>
</dbReference>
<dbReference type="PROSITE" id="PS50240">
    <property type="entry name" value="TRYPSIN_DOM"/>
    <property type="match status" value="1"/>
</dbReference>
<accession>A0AA38J3B2</accession>
<evidence type="ECO:0000256" key="3">
    <source>
        <dbReference type="ARBA" id="ARBA00023180"/>
    </source>
</evidence>
<feature type="domain" description="Peptidase S1" evidence="5">
    <location>
        <begin position="51"/>
        <end position="301"/>
    </location>
</feature>
<dbReference type="PANTHER" id="PTHR24260:SF143">
    <property type="entry name" value="SERINE PROTEASE GD-LIKE PROTEIN"/>
    <property type="match status" value="1"/>
</dbReference>
<dbReference type="Gene3D" id="2.40.10.10">
    <property type="entry name" value="Trypsin-like serine proteases"/>
    <property type="match status" value="2"/>
</dbReference>
<dbReference type="Proteomes" id="UP001168821">
    <property type="component" value="Unassembled WGS sequence"/>
</dbReference>
<dbReference type="CDD" id="cd00190">
    <property type="entry name" value="Tryp_SPc"/>
    <property type="match status" value="1"/>
</dbReference>
<dbReference type="InterPro" id="IPR001254">
    <property type="entry name" value="Trypsin_dom"/>
</dbReference>
<keyword evidence="2" id="KW-1015">Disulfide bond</keyword>